<gene>
    <name evidence="2" type="ORF">ACFFJ2_10680</name>
</gene>
<protein>
    <submittedName>
        <fullName evidence="2">Carboxymuconolactone decarboxylase family protein</fullName>
    </submittedName>
</protein>
<dbReference type="InterPro" id="IPR003779">
    <property type="entry name" value="CMD-like"/>
</dbReference>
<dbReference type="EMBL" id="JBHLXD010000015">
    <property type="protein sequence ID" value="MFC0208861.1"/>
    <property type="molecule type" value="Genomic_DNA"/>
</dbReference>
<evidence type="ECO:0000313" key="3">
    <source>
        <dbReference type="Proteomes" id="UP001589755"/>
    </source>
</evidence>
<dbReference type="RefSeq" id="WP_261518388.1">
    <property type="nucleotide sequence ID" value="NZ_JAODNW010000001.1"/>
</dbReference>
<accession>A0ABV6D8C9</accession>
<dbReference type="Proteomes" id="UP001589755">
    <property type="component" value="Unassembled WGS sequence"/>
</dbReference>
<dbReference type="InterPro" id="IPR029032">
    <property type="entry name" value="AhpD-like"/>
</dbReference>
<dbReference type="NCBIfam" id="TIGR00778">
    <property type="entry name" value="ahpD_dom"/>
    <property type="match status" value="1"/>
</dbReference>
<dbReference type="InterPro" id="IPR004675">
    <property type="entry name" value="AhpD_core"/>
</dbReference>
<keyword evidence="3" id="KW-1185">Reference proteome</keyword>
<dbReference type="Gene3D" id="1.20.1290.10">
    <property type="entry name" value="AhpD-like"/>
    <property type="match status" value="1"/>
</dbReference>
<sequence length="155" mass="17563">MQPRLDYFKASPDIMRAVYALNVAVEHSGLDRGLLHLVKLRASQINGCSYCVEMHSREARQDGESESRVHLVAAWRESPLFTERERAAFAWTEKLTRLADGPVEDADYEAVRAHFSEDELVKLTVAISMINTWNRLAVPFRSIHPVAEEARAAAR</sequence>
<comment type="caution">
    <text evidence="2">The sequence shown here is derived from an EMBL/GenBank/DDBJ whole genome shotgun (WGS) entry which is preliminary data.</text>
</comment>
<dbReference type="SUPFAM" id="SSF69118">
    <property type="entry name" value="AhpD-like"/>
    <property type="match status" value="1"/>
</dbReference>
<dbReference type="PANTHER" id="PTHR34846">
    <property type="entry name" value="4-CARBOXYMUCONOLACTONE DECARBOXYLASE FAMILY PROTEIN (AFU_ORTHOLOGUE AFUA_6G11590)"/>
    <property type="match status" value="1"/>
</dbReference>
<proteinExistence type="predicted"/>
<dbReference type="Pfam" id="PF02627">
    <property type="entry name" value="CMD"/>
    <property type="match status" value="1"/>
</dbReference>
<evidence type="ECO:0000259" key="1">
    <source>
        <dbReference type="Pfam" id="PF02627"/>
    </source>
</evidence>
<name>A0ABV6D8C9_9HYPH</name>
<organism evidence="2 3">
    <name type="scientific">Chelativorans intermedius</name>
    <dbReference type="NCBI Taxonomy" id="515947"/>
    <lineage>
        <taxon>Bacteria</taxon>
        <taxon>Pseudomonadati</taxon>
        <taxon>Pseudomonadota</taxon>
        <taxon>Alphaproteobacteria</taxon>
        <taxon>Hyphomicrobiales</taxon>
        <taxon>Phyllobacteriaceae</taxon>
        <taxon>Chelativorans</taxon>
    </lineage>
</organism>
<dbReference type="PANTHER" id="PTHR34846:SF10">
    <property type="entry name" value="CYTOPLASMIC PROTEIN"/>
    <property type="match status" value="1"/>
</dbReference>
<feature type="domain" description="Carboxymuconolactone decarboxylase-like" evidence="1">
    <location>
        <begin position="12"/>
        <end position="93"/>
    </location>
</feature>
<evidence type="ECO:0000313" key="2">
    <source>
        <dbReference type="EMBL" id="MFC0208861.1"/>
    </source>
</evidence>
<reference evidence="2 3" key="1">
    <citation type="submission" date="2024-09" db="EMBL/GenBank/DDBJ databases">
        <authorList>
            <person name="Sun Q."/>
            <person name="Mori K."/>
        </authorList>
    </citation>
    <scope>NUCLEOTIDE SEQUENCE [LARGE SCALE GENOMIC DNA]</scope>
    <source>
        <strain evidence="2 3">CCM 8543</strain>
    </source>
</reference>